<dbReference type="AlphaFoldDB" id="A0A0F9Y1C4"/>
<proteinExistence type="predicted"/>
<gene>
    <name evidence="1" type="ORF">LCGC14_0145790</name>
</gene>
<accession>A0A0F9Y1C4</accession>
<evidence type="ECO:0000313" key="1">
    <source>
        <dbReference type="EMBL" id="KKN98468.1"/>
    </source>
</evidence>
<reference evidence="1" key="1">
    <citation type="journal article" date="2015" name="Nature">
        <title>Complex archaea that bridge the gap between prokaryotes and eukaryotes.</title>
        <authorList>
            <person name="Spang A."/>
            <person name="Saw J.H."/>
            <person name="Jorgensen S.L."/>
            <person name="Zaremba-Niedzwiedzka K."/>
            <person name="Martijn J."/>
            <person name="Lind A.E."/>
            <person name="van Eijk R."/>
            <person name="Schleper C."/>
            <person name="Guy L."/>
            <person name="Ettema T.J."/>
        </authorList>
    </citation>
    <scope>NUCLEOTIDE SEQUENCE</scope>
</reference>
<protein>
    <submittedName>
        <fullName evidence="1">Uncharacterized protein</fullName>
    </submittedName>
</protein>
<organism evidence="1">
    <name type="scientific">marine sediment metagenome</name>
    <dbReference type="NCBI Taxonomy" id="412755"/>
    <lineage>
        <taxon>unclassified sequences</taxon>
        <taxon>metagenomes</taxon>
        <taxon>ecological metagenomes</taxon>
    </lineage>
</organism>
<sequence>MEQGNIVEETVKPGEEIKLNSDKMLAFIATLIYNCVPPAVVDKVIVNVDNADDTDENLQKYLANLEMNNPNVFEFARQVTDRALFSVRKSSDVN</sequence>
<dbReference type="EMBL" id="LAZR01000051">
    <property type="protein sequence ID" value="KKN98468.1"/>
    <property type="molecule type" value="Genomic_DNA"/>
</dbReference>
<comment type="caution">
    <text evidence="1">The sequence shown here is derived from an EMBL/GenBank/DDBJ whole genome shotgun (WGS) entry which is preliminary data.</text>
</comment>
<name>A0A0F9Y1C4_9ZZZZ</name>